<dbReference type="AlphaFoldDB" id="A0A0J6J5Z3"/>
<dbReference type="RefSeq" id="WP_048363082.1">
    <property type="nucleotide sequence ID" value="NZ_JAAEBV010000006.1"/>
</dbReference>
<protein>
    <submittedName>
        <fullName evidence="3">Uncharacterized protein</fullName>
    </submittedName>
</protein>
<dbReference type="Pfam" id="PF16697">
    <property type="entry name" value="Yop-YscD_cpl"/>
    <property type="match status" value="1"/>
</dbReference>
<dbReference type="CDD" id="cd00060">
    <property type="entry name" value="FHA"/>
    <property type="match status" value="1"/>
</dbReference>
<sequence length="302" mass="33268">MDTSCEIFELRVLSGLHQGAALPLFGECWSIGASEEADLGLYDPGVHVRHAQLQRTGEHWSLQAQEGLLQDDAGATLAYISNLVPGAEFSLGGIRLCVAHAESSWPQAPSHSPFEPGDTLTGKVQETSKKAAKKPIAGALAALVLVMAGSFFLSRDEDVPLEVPAPVVNEKRVLQTAIDVHRQLLSMLNDRELSTHVILESTSHQVTLRGDVQVEQLALVSRMLKRFQLQFDTSITIHNKVQLISRELPFKIVQIIGGPKAHVVLADGRRLFFGDEVDGVRLTVIENNRLLFEGRQRYEVSW</sequence>
<proteinExistence type="predicted"/>
<dbReference type="STRING" id="1608994.TU86_04360"/>
<dbReference type="PATRIC" id="fig|1608994.3.peg.1461"/>
<comment type="caution">
    <text evidence="3">The sequence shown here is derived from an EMBL/GenBank/DDBJ whole genome shotgun (WGS) entry which is preliminary data.</text>
</comment>
<dbReference type="InterPro" id="IPR053946">
    <property type="entry name" value="YscD_ppl_3rd"/>
</dbReference>
<accession>A0A0J6IIX0</accession>
<dbReference type="Proteomes" id="UP000036325">
    <property type="component" value="Unassembled WGS sequence"/>
</dbReference>
<name>A0A0J6J5Z3_9PSED</name>
<evidence type="ECO:0000259" key="1">
    <source>
        <dbReference type="Pfam" id="PF16697"/>
    </source>
</evidence>
<dbReference type="SUPFAM" id="SSF49879">
    <property type="entry name" value="SMAD/FHA domain"/>
    <property type="match status" value="1"/>
</dbReference>
<accession>A0A0J6J5Z3</accession>
<dbReference type="InterPro" id="IPR008984">
    <property type="entry name" value="SMAD_FHA_dom_sf"/>
</dbReference>
<evidence type="ECO:0000313" key="3">
    <source>
        <dbReference type="EMBL" id="KMN14545.1"/>
    </source>
</evidence>
<evidence type="ECO:0000313" key="4">
    <source>
        <dbReference type="Proteomes" id="UP000036325"/>
    </source>
</evidence>
<gene>
    <name evidence="3" type="ORF">TU86_04360</name>
</gene>
<dbReference type="EMBL" id="JYLF01000002">
    <property type="protein sequence ID" value="KMN14545.1"/>
    <property type="molecule type" value="Genomic_DNA"/>
</dbReference>
<reference evidence="3 4" key="1">
    <citation type="submission" date="2015-02" db="EMBL/GenBank/DDBJ databases">
        <title>Pseudomonas helleri sp. nov. and Pseudomonas weihenstephanensis sp. nov., isolated from raw cows milk.</title>
        <authorList>
            <person name="von Neubeck M."/>
            <person name="Huptas C."/>
            <person name="Wenning M."/>
            <person name="Scherer S."/>
        </authorList>
    </citation>
    <scope>NUCLEOTIDE SEQUENCE [LARGE SCALE GENOMIC DNA]</scope>
    <source>
        <strain evidence="3 4">DSM 29166</strain>
    </source>
</reference>
<evidence type="ECO:0000259" key="2">
    <source>
        <dbReference type="Pfam" id="PF21934"/>
    </source>
</evidence>
<feature type="domain" description="YscD-like Bon-like" evidence="2">
    <location>
        <begin position="180"/>
        <end position="242"/>
    </location>
</feature>
<dbReference type="Pfam" id="PF21934">
    <property type="entry name" value="Yop-YscD_ppl_3rd"/>
    <property type="match status" value="1"/>
</dbReference>
<organism evidence="3 4">
    <name type="scientific">Pseudomonas weihenstephanensis</name>
    <dbReference type="NCBI Taxonomy" id="1608994"/>
    <lineage>
        <taxon>Bacteria</taxon>
        <taxon>Pseudomonadati</taxon>
        <taxon>Pseudomonadota</taxon>
        <taxon>Gammaproteobacteria</taxon>
        <taxon>Pseudomonadales</taxon>
        <taxon>Pseudomonadaceae</taxon>
        <taxon>Pseudomonas</taxon>
    </lineage>
</organism>
<dbReference type="InterPro" id="IPR032030">
    <property type="entry name" value="YscD_cytoplasmic_dom"/>
</dbReference>
<feature type="domain" description="YscD cytoplasmic" evidence="1">
    <location>
        <begin position="11"/>
        <end position="101"/>
    </location>
</feature>
<dbReference type="Gene3D" id="2.60.200.20">
    <property type="match status" value="1"/>
</dbReference>